<evidence type="ECO:0000313" key="2">
    <source>
        <dbReference type="Proteomes" id="UP000008730"/>
    </source>
</evidence>
<gene>
    <name evidence="1" type="ORF">Acj61p046</name>
</gene>
<dbReference type="OrthoDB" id="29112at10239"/>
<evidence type="ECO:0000313" key="1">
    <source>
        <dbReference type="EMBL" id="ADG36011.1"/>
    </source>
</evidence>
<dbReference type="GeneID" id="9925937"/>
<dbReference type="Proteomes" id="UP000008730">
    <property type="component" value="Segment"/>
</dbReference>
<sequence length="60" mass="6382">MAKSKPAVTTEFTTSKAGKLRDPRATTKLALGLAFAKSARKAAQRKANLLIQVDRVIAVA</sequence>
<name>E5E427_9CAUD</name>
<dbReference type="EMBL" id="GU911519">
    <property type="protein sequence ID" value="ADG36011.1"/>
    <property type="molecule type" value="Genomic_DNA"/>
</dbReference>
<organism evidence="1 2">
    <name type="scientific">Acinetobacter phage Acj61</name>
    <dbReference type="NCBI Taxonomy" id="760732"/>
    <lineage>
        <taxon>Viruses</taxon>
        <taxon>Duplodnaviria</taxon>
        <taxon>Heunggongvirae</taxon>
        <taxon>Uroviricota</taxon>
        <taxon>Caudoviricetes</taxon>
        <taxon>Pantevenvirales</taxon>
        <taxon>Straboviridae</taxon>
        <taxon>Twarogvirinae</taxon>
        <taxon>Lasallevirus</taxon>
        <taxon>Lasallevirus Acj61</taxon>
        <taxon>Acinetobacter virus Acj61</taxon>
    </lineage>
</organism>
<dbReference type="RefSeq" id="YP_004009663.1">
    <property type="nucleotide sequence ID" value="NC_014661.1"/>
</dbReference>
<accession>E5E427</accession>
<keyword evidence="2" id="KW-1185">Reference proteome</keyword>
<dbReference type="KEGG" id="vg:9925937"/>
<protein>
    <submittedName>
        <fullName evidence="1">Uncharacterized protein</fullName>
    </submittedName>
</protein>
<proteinExistence type="predicted"/>
<reference evidence="1 2" key="1">
    <citation type="journal article" date="2010" name="Virol. J.">
        <title>Genomes of the T4-related bacteriophages as windows on microbial genome evolution.</title>
        <authorList>
            <person name="Petrov V.M."/>
            <person name="Ratnayaka S."/>
            <person name="Nolan J.M."/>
            <person name="Miller E.S."/>
            <person name="Karam J.D."/>
        </authorList>
    </citation>
    <scope>NUCLEOTIDE SEQUENCE [LARGE SCALE GENOMIC DNA]</scope>
</reference>